<gene>
    <name evidence="4" type="ORF">J2S37_000219</name>
</gene>
<dbReference type="Gene3D" id="3.40.1490.10">
    <property type="entry name" value="Bit1"/>
    <property type="match status" value="1"/>
</dbReference>
<organism evidence="4 5">
    <name type="scientific">Corynebacterium felinum</name>
    <dbReference type="NCBI Taxonomy" id="131318"/>
    <lineage>
        <taxon>Bacteria</taxon>
        <taxon>Bacillati</taxon>
        <taxon>Actinomycetota</taxon>
        <taxon>Actinomycetes</taxon>
        <taxon>Mycobacteriales</taxon>
        <taxon>Corynebacteriaceae</taxon>
        <taxon>Corynebacterium</taxon>
    </lineage>
</organism>
<name>A0ABU2B5X9_9CORY</name>
<evidence type="ECO:0000256" key="3">
    <source>
        <dbReference type="ARBA" id="ARBA00048707"/>
    </source>
</evidence>
<evidence type="ECO:0000256" key="2">
    <source>
        <dbReference type="ARBA" id="ARBA00022801"/>
    </source>
</evidence>
<comment type="catalytic activity">
    <reaction evidence="3">
        <text>an N-acyl-L-alpha-aminoacyl-tRNA + H2O = an N-acyl-L-amino acid + a tRNA + H(+)</text>
        <dbReference type="Rhea" id="RHEA:54448"/>
        <dbReference type="Rhea" id="RHEA-COMP:10123"/>
        <dbReference type="Rhea" id="RHEA-COMP:13883"/>
        <dbReference type="ChEBI" id="CHEBI:15377"/>
        <dbReference type="ChEBI" id="CHEBI:15378"/>
        <dbReference type="ChEBI" id="CHEBI:59874"/>
        <dbReference type="ChEBI" id="CHEBI:78442"/>
        <dbReference type="ChEBI" id="CHEBI:138191"/>
        <dbReference type="EC" id="3.1.1.29"/>
    </reaction>
</comment>
<accession>A0ABU2B5X9</accession>
<evidence type="ECO:0000313" key="4">
    <source>
        <dbReference type="EMBL" id="MDR7353681.1"/>
    </source>
</evidence>
<reference evidence="4 5" key="1">
    <citation type="submission" date="2023-07" db="EMBL/GenBank/DDBJ databases">
        <title>Sequencing the genomes of 1000 actinobacteria strains.</title>
        <authorList>
            <person name="Klenk H.-P."/>
        </authorList>
    </citation>
    <scope>NUCLEOTIDE SEQUENCE [LARGE SCALE GENOMIC DNA]</scope>
    <source>
        <strain evidence="4 5">DSM 44508</strain>
    </source>
</reference>
<keyword evidence="2 4" id="KW-0378">Hydrolase</keyword>
<dbReference type="Proteomes" id="UP001183619">
    <property type="component" value="Unassembled WGS sequence"/>
</dbReference>
<evidence type="ECO:0000256" key="1">
    <source>
        <dbReference type="ARBA" id="ARBA00013260"/>
    </source>
</evidence>
<dbReference type="InterPro" id="IPR023476">
    <property type="entry name" value="Pep_tRNA_hydro_II_dom_sf"/>
</dbReference>
<dbReference type="GO" id="GO:0016787">
    <property type="term" value="F:hydrolase activity"/>
    <property type="evidence" value="ECO:0007669"/>
    <property type="project" value="UniProtKB-KW"/>
</dbReference>
<keyword evidence="5" id="KW-1185">Reference proteome</keyword>
<dbReference type="EMBL" id="JAVDYF010000001">
    <property type="protein sequence ID" value="MDR7353681.1"/>
    <property type="molecule type" value="Genomic_DNA"/>
</dbReference>
<dbReference type="SUPFAM" id="SSF102462">
    <property type="entry name" value="Peptidyl-tRNA hydrolase II"/>
    <property type="match status" value="1"/>
</dbReference>
<proteinExistence type="predicted"/>
<protein>
    <recommendedName>
        <fullName evidence="1">peptidyl-tRNA hydrolase</fullName>
        <ecNumber evidence="1">3.1.1.29</ecNumber>
    </recommendedName>
</protein>
<dbReference type="EC" id="3.1.1.29" evidence="1"/>
<dbReference type="InterPro" id="IPR002833">
    <property type="entry name" value="PTH2"/>
</dbReference>
<dbReference type="Pfam" id="PF01981">
    <property type="entry name" value="PTH2"/>
    <property type="match status" value="1"/>
</dbReference>
<sequence length="247" mass="26115">MSEAECAAAHALLRASLVARAGLSEDPSDPLTVQAMQIVVHIPKTFPPRRSDVLAAVGSAVLKVCLDPSVAHAGCARSSLLQWYGHRIRKVTRRARGAAWQQVHEVPGFGATVNQASAFACFPTATSQVYPQVRKLQIRGTDLPADSPAPPEEGVVVYVDASLGMSLGKAAAQVGHAVMFFAAEQSPRLCWEWSQRGFAVSVREVTGSVFSSLVDVDSGVVVRDAGLTEIAPNSVTCVAFAQPVHCA</sequence>
<evidence type="ECO:0000313" key="5">
    <source>
        <dbReference type="Proteomes" id="UP001183619"/>
    </source>
</evidence>
<comment type="caution">
    <text evidence="4">The sequence shown here is derived from an EMBL/GenBank/DDBJ whole genome shotgun (WGS) entry which is preliminary data.</text>
</comment>
<dbReference type="RefSeq" id="WP_277103992.1">
    <property type="nucleotide sequence ID" value="NZ_BAAAJS010000074.1"/>
</dbReference>